<evidence type="ECO:0000313" key="6">
    <source>
        <dbReference type="Proteomes" id="UP000435112"/>
    </source>
</evidence>
<reference evidence="3 6" key="1">
    <citation type="submission" date="2018-09" db="EMBL/GenBank/DDBJ databases">
        <title>Genomic investigation of the strawberry pathogen Phytophthora fragariae indicates pathogenicity is determined by transcriptional variation in three key races.</title>
        <authorList>
            <person name="Adams T.M."/>
            <person name="Armitage A.D."/>
            <person name="Sobczyk M.K."/>
            <person name="Bates H.J."/>
            <person name="Dunwell J.M."/>
            <person name="Nellist C.F."/>
            <person name="Harrison R.J."/>
        </authorList>
    </citation>
    <scope>NUCLEOTIDE SEQUENCE [LARGE SCALE GENOMIC DNA]</scope>
    <source>
        <strain evidence="3 6">SCRP324</strain>
        <strain evidence="4 5">SCRP333</strain>
    </source>
</reference>
<dbReference type="InterPro" id="IPR050863">
    <property type="entry name" value="CenT-Element_Derived"/>
</dbReference>
<dbReference type="Proteomes" id="UP000435112">
    <property type="component" value="Unassembled WGS sequence"/>
</dbReference>
<dbReference type="InterPro" id="IPR009057">
    <property type="entry name" value="Homeodomain-like_sf"/>
</dbReference>
<evidence type="ECO:0000259" key="2">
    <source>
        <dbReference type="PROSITE" id="PS51253"/>
    </source>
</evidence>
<dbReference type="SUPFAM" id="SSF46689">
    <property type="entry name" value="Homeodomain-like"/>
    <property type="match status" value="1"/>
</dbReference>
<dbReference type="PANTHER" id="PTHR19303">
    <property type="entry name" value="TRANSPOSON"/>
    <property type="match status" value="1"/>
</dbReference>
<protein>
    <recommendedName>
        <fullName evidence="2">HTH CENPB-type domain-containing protein</fullName>
    </recommendedName>
</protein>
<name>A0A6A3GYN0_9STRA</name>
<dbReference type="SMART" id="SM00674">
    <property type="entry name" value="CENPB"/>
    <property type="match status" value="1"/>
</dbReference>
<feature type="domain" description="HTH CENPB-type" evidence="2">
    <location>
        <begin position="76"/>
        <end position="148"/>
    </location>
</feature>
<evidence type="ECO:0000313" key="4">
    <source>
        <dbReference type="EMBL" id="KAE9269318.1"/>
    </source>
</evidence>
<keyword evidence="1" id="KW-0238">DNA-binding</keyword>
<dbReference type="OrthoDB" id="98288at2759"/>
<dbReference type="Gene3D" id="1.10.10.60">
    <property type="entry name" value="Homeodomain-like"/>
    <property type="match status" value="1"/>
</dbReference>
<proteinExistence type="predicted"/>
<comment type="caution">
    <text evidence="3">The sequence shown here is derived from an EMBL/GenBank/DDBJ whole genome shotgun (WGS) entry which is preliminary data.</text>
</comment>
<dbReference type="AlphaFoldDB" id="A0A6A3GYN0"/>
<accession>A0A6A3GYN0</accession>
<dbReference type="EMBL" id="QXFU01006120">
    <property type="protein sequence ID" value="KAE8961952.1"/>
    <property type="molecule type" value="Genomic_DNA"/>
</dbReference>
<sequence length="274" mass="30560">MTCTTKQTKGKWLTIAQKWQVIEEHGRSQPSPSLADLARWSQAKFKLSQPPSRATIANILRSATTVKSKLEAACTPKGRSLTLRCSELEERLASYVEACLSQHTCLSRRLITFKARQILASIANPPPLKLSDGWLTRFMKRHDLRFRETHGEAGSVDLAAVEEGRLAMQDITRHYALPDIWNMDESGLFYRAAKSRGICKPNTKGIKKDKTRITIALAANADGSEKREAIFLGTAKCPKCFGKKTGAALGFYYRNNKKAWIYCCDSRSPAPPPS</sequence>
<gene>
    <name evidence="3" type="ORF">PR002_g29743</name>
    <name evidence="4" type="ORF">PR003_g31182</name>
</gene>
<evidence type="ECO:0000313" key="5">
    <source>
        <dbReference type="Proteomes" id="UP000434957"/>
    </source>
</evidence>
<dbReference type="GO" id="GO:0003677">
    <property type="term" value="F:DNA binding"/>
    <property type="evidence" value="ECO:0007669"/>
    <property type="project" value="UniProtKB-KW"/>
</dbReference>
<dbReference type="GO" id="GO:0005634">
    <property type="term" value="C:nucleus"/>
    <property type="evidence" value="ECO:0007669"/>
    <property type="project" value="TreeGrafter"/>
</dbReference>
<keyword evidence="5" id="KW-1185">Reference proteome</keyword>
<dbReference type="Pfam" id="PF03184">
    <property type="entry name" value="DDE_1"/>
    <property type="match status" value="1"/>
</dbReference>
<dbReference type="InterPro" id="IPR006600">
    <property type="entry name" value="HTH_CenpB_DNA-bd_dom"/>
</dbReference>
<evidence type="ECO:0000313" key="3">
    <source>
        <dbReference type="EMBL" id="KAE8961952.1"/>
    </source>
</evidence>
<dbReference type="EMBL" id="QXFT01006343">
    <property type="protein sequence ID" value="KAE9269318.1"/>
    <property type="molecule type" value="Genomic_DNA"/>
</dbReference>
<dbReference type="InterPro" id="IPR004875">
    <property type="entry name" value="DDE_SF_endonuclease_dom"/>
</dbReference>
<dbReference type="Pfam" id="PF03221">
    <property type="entry name" value="HTH_Tnp_Tc5"/>
    <property type="match status" value="1"/>
</dbReference>
<dbReference type="PANTHER" id="PTHR19303:SF73">
    <property type="entry name" value="PROTEIN PDC2"/>
    <property type="match status" value="1"/>
</dbReference>
<evidence type="ECO:0000256" key="1">
    <source>
        <dbReference type="ARBA" id="ARBA00023125"/>
    </source>
</evidence>
<dbReference type="PROSITE" id="PS51253">
    <property type="entry name" value="HTH_CENPB"/>
    <property type="match status" value="1"/>
</dbReference>
<dbReference type="Proteomes" id="UP000434957">
    <property type="component" value="Unassembled WGS sequence"/>
</dbReference>
<organism evidence="3 6">
    <name type="scientific">Phytophthora rubi</name>
    <dbReference type="NCBI Taxonomy" id="129364"/>
    <lineage>
        <taxon>Eukaryota</taxon>
        <taxon>Sar</taxon>
        <taxon>Stramenopiles</taxon>
        <taxon>Oomycota</taxon>
        <taxon>Peronosporomycetes</taxon>
        <taxon>Peronosporales</taxon>
        <taxon>Peronosporaceae</taxon>
        <taxon>Phytophthora</taxon>
    </lineage>
</organism>